<feature type="transmembrane region" description="Helical" evidence="1">
    <location>
        <begin position="7"/>
        <end position="25"/>
    </location>
</feature>
<dbReference type="KEGG" id="ccas:EIB73_11500"/>
<organism evidence="2 3">
    <name type="scientific">Kaistella carnis</name>
    <dbReference type="NCBI Taxonomy" id="1241979"/>
    <lineage>
        <taxon>Bacteria</taxon>
        <taxon>Pseudomonadati</taxon>
        <taxon>Bacteroidota</taxon>
        <taxon>Flavobacteriia</taxon>
        <taxon>Flavobacteriales</taxon>
        <taxon>Weeksellaceae</taxon>
        <taxon>Chryseobacterium group</taxon>
        <taxon>Kaistella</taxon>
    </lineage>
</organism>
<dbReference type="AlphaFoldDB" id="A0A3G8XMK3"/>
<name>A0A3G8XMK3_9FLAO</name>
<evidence type="ECO:0000313" key="3">
    <source>
        <dbReference type="Proteomes" id="UP000270185"/>
    </source>
</evidence>
<sequence length="124" mass="14402">MIQKKIQFSLIFITLILVGFTYYWYSPTHYQFFPKCVFKSVTGLSCPGCGAQRATHELLHFNIAKAFSYNALLVVALPFTVVALIYYNTSLRNRFPKLTEFLFGRYGIMLLLLIVLLFFILRNL</sequence>
<keyword evidence="3" id="KW-1185">Reference proteome</keyword>
<evidence type="ECO:0000256" key="1">
    <source>
        <dbReference type="SAM" id="Phobius"/>
    </source>
</evidence>
<accession>A0A3G8XMK3</accession>
<gene>
    <name evidence="2" type="ORF">EIB73_11500</name>
</gene>
<keyword evidence="1" id="KW-0472">Membrane</keyword>
<dbReference type="Proteomes" id="UP000270185">
    <property type="component" value="Chromosome"/>
</dbReference>
<feature type="transmembrane region" description="Helical" evidence="1">
    <location>
        <begin position="67"/>
        <end position="89"/>
    </location>
</feature>
<dbReference type="EMBL" id="CP034159">
    <property type="protein sequence ID" value="AZI33773.1"/>
    <property type="molecule type" value="Genomic_DNA"/>
</dbReference>
<dbReference type="RefSeq" id="WP_125025413.1">
    <property type="nucleotide sequence ID" value="NZ_CP034159.1"/>
</dbReference>
<feature type="transmembrane region" description="Helical" evidence="1">
    <location>
        <begin position="101"/>
        <end position="121"/>
    </location>
</feature>
<evidence type="ECO:0000313" key="2">
    <source>
        <dbReference type="EMBL" id="AZI33773.1"/>
    </source>
</evidence>
<protein>
    <submittedName>
        <fullName evidence="2">DUF2752 domain-containing protein</fullName>
    </submittedName>
</protein>
<keyword evidence="1" id="KW-0812">Transmembrane</keyword>
<reference evidence="3" key="1">
    <citation type="submission" date="2018-11" db="EMBL/GenBank/DDBJ databases">
        <title>Proposal to divide the Flavobacteriaceae and reorganize its genera based on Amino Acid Identity values calculated from whole genome sequences.</title>
        <authorList>
            <person name="Nicholson A.C."/>
            <person name="Gulvik C.A."/>
            <person name="Whitney A.M."/>
            <person name="Humrighouse B.W."/>
            <person name="Bell M."/>
            <person name="Holmes B."/>
            <person name="Steigerwalt A.G."/>
            <person name="Villarma A."/>
            <person name="Sheth M."/>
            <person name="Batra D."/>
            <person name="Pryor J."/>
            <person name="Bernardet J.-F."/>
            <person name="Hugo C."/>
            <person name="Kampfer P."/>
            <person name="Newman J.D."/>
            <person name="McQuiston J.R."/>
        </authorList>
    </citation>
    <scope>NUCLEOTIDE SEQUENCE [LARGE SCALE GENOMIC DNA]</scope>
    <source>
        <strain evidence="3">G0081</strain>
    </source>
</reference>
<dbReference type="InterPro" id="IPR021215">
    <property type="entry name" value="DUF2752"/>
</dbReference>
<dbReference type="OrthoDB" id="9815897at2"/>
<keyword evidence="1" id="KW-1133">Transmembrane helix</keyword>
<proteinExistence type="predicted"/>
<dbReference type="Pfam" id="PF10825">
    <property type="entry name" value="DUF2752"/>
    <property type="match status" value="1"/>
</dbReference>